<evidence type="ECO:0000313" key="4">
    <source>
        <dbReference type="Proteomes" id="UP000011083"/>
    </source>
</evidence>
<dbReference type="KEGG" id="acan:ACA1_055980"/>
<dbReference type="RefSeq" id="XP_004344215.1">
    <property type="nucleotide sequence ID" value="XM_004344165.1"/>
</dbReference>
<dbReference type="VEuPathDB" id="AmoebaDB:ACA1_055980"/>
<reference evidence="3 4" key="1">
    <citation type="journal article" date="2013" name="Genome Biol.">
        <title>Genome of Acanthamoeba castellanii highlights extensive lateral gene transfer and early evolution of tyrosine kinase signaling.</title>
        <authorList>
            <person name="Clarke M."/>
            <person name="Lohan A.J."/>
            <person name="Liu B."/>
            <person name="Lagkouvardos I."/>
            <person name="Roy S."/>
            <person name="Zafar N."/>
            <person name="Bertelli C."/>
            <person name="Schilde C."/>
            <person name="Kianianmomeni A."/>
            <person name="Burglin T.R."/>
            <person name="Frech C."/>
            <person name="Turcotte B."/>
            <person name="Kopec K.O."/>
            <person name="Synnott J.M."/>
            <person name="Choo C."/>
            <person name="Paponov I."/>
            <person name="Finkler A."/>
            <person name="Soon Heng Tan C."/>
            <person name="Hutchins A.P."/>
            <person name="Weinmeier T."/>
            <person name="Rattei T."/>
            <person name="Chu J.S."/>
            <person name="Gimenez G."/>
            <person name="Irimia M."/>
            <person name="Rigden D.J."/>
            <person name="Fitzpatrick D.A."/>
            <person name="Lorenzo-Morales J."/>
            <person name="Bateman A."/>
            <person name="Chiu C.H."/>
            <person name="Tang P."/>
            <person name="Hegemann P."/>
            <person name="Fromm H."/>
            <person name="Raoult D."/>
            <person name="Greub G."/>
            <person name="Miranda-Saavedra D."/>
            <person name="Chen N."/>
            <person name="Nash P."/>
            <person name="Ginger M.L."/>
            <person name="Horn M."/>
            <person name="Schaap P."/>
            <person name="Caler L."/>
            <person name="Loftus B."/>
        </authorList>
    </citation>
    <scope>NUCLEOTIDE SEQUENCE [LARGE SCALE GENOMIC DNA]</scope>
    <source>
        <strain evidence="3 4">Neff</strain>
    </source>
</reference>
<dbReference type="EMBL" id="KB007909">
    <property type="protein sequence ID" value="ELR20812.1"/>
    <property type="molecule type" value="Genomic_DNA"/>
</dbReference>
<name>L8H6E6_ACACF</name>
<proteinExistence type="predicted"/>
<evidence type="ECO:0000256" key="2">
    <source>
        <dbReference type="SAM" id="SignalP"/>
    </source>
</evidence>
<feature type="region of interest" description="Disordered" evidence="1">
    <location>
        <begin position="71"/>
        <end position="113"/>
    </location>
</feature>
<feature type="chain" id="PRO_5003990452" evidence="2">
    <location>
        <begin position="21"/>
        <end position="143"/>
    </location>
</feature>
<accession>L8H6E6</accession>
<sequence length="143" mass="15372">MKAGLVLLLAFLATTRQRWGHAVVTWARATEPVVASGLVHAAAAAAPVVTGHRLATQNALGGLVGLKPAIEVKKKKKKEKTQPKAGKKQQGPKPRSKPQAKGRGSTSQACKQNWEALLQGTQLKDETMLKGKYWHLRGKAPNN</sequence>
<protein>
    <submittedName>
        <fullName evidence="3">Uncharacterized protein</fullName>
    </submittedName>
</protein>
<dbReference type="GeneID" id="14921682"/>
<feature type="signal peptide" evidence="2">
    <location>
        <begin position="1"/>
        <end position="20"/>
    </location>
</feature>
<dbReference type="AlphaFoldDB" id="L8H6E6"/>
<keyword evidence="4" id="KW-1185">Reference proteome</keyword>
<organism evidence="3 4">
    <name type="scientific">Acanthamoeba castellanii (strain ATCC 30010 / Neff)</name>
    <dbReference type="NCBI Taxonomy" id="1257118"/>
    <lineage>
        <taxon>Eukaryota</taxon>
        <taxon>Amoebozoa</taxon>
        <taxon>Discosea</taxon>
        <taxon>Longamoebia</taxon>
        <taxon>Centramoebida</taxon>
        <taxon>Acanthamoebidae</taxon>
        <taxon>Acanthamoeba</taxon>
    </lineage>
</organism>
<evidence type="ECO:0000256" key="1">
    <source>
        <dbReference type="SAM" id="MobiDB-lite"/>
    </source>
</evidence>
<evidence type="ECO:0000313" key="3">
    <source>
        <dbReference type="EMBL" id="ELR20812.1"/>
    </source>
</evidence>
<gene>
    <name evidence="3" type="ORF">ACA1_055980</name>
</gene>
<keyword evidence="2" id="KW-0732">Signal</keyword>
<dbReference type="Proteomes" id="UP000011083">
    <property type="component" value="Unassembled WGS sequence"/>
</dbReference>